<evidence type="ECO:0000259" key="2">
    <source>
        <dbReference type="PROSITE" id="PS50888"/>
    </source>
</evidence>
<organism evidence="3 4">
    <name type="scientific">Exophiala aquamarina CBS 119918</name>
    <dbReference type="NCBI Taxonomy" id="1182545"/>
    <lineage>
        <taxon>Eukaryota</taxon>
        <taxon>Fungi</taxon>
        <taxon>Dikarya</taxon>
        <taxon>Ascomycota</taxon>
        <taxon>Pezizomycotina</taxon>
        <taxon>Eurotiomycetes</taxon>
        <taxon>Chaetothyriomycetidae</taxon>
        <taxon>Chaetothyriales</taxon>
        <taxon>Herpotrichiellaceae</taxon>
        <taxon>Exophiala</taxon>
    </lineage>
</organism>
<accession>A0A072P2F5</accession>
<dbReference type="PANTHER" id="PTHR47336:SF2">
    <property type="entry name" value="TRANSCRIPTION FACTOR HMS1-RELATED"/>
    <property type="match status" value="1"/>
</dbReference>
<dbReference type="Proteomes" id="UP000027920">
    <property type="component" value="Unassembled WGS sequence"/>
</dbReference>
<dbReference type="RefSeq" id="XP_013256854.1">
    <property type="nucleotide sequence ID" value="XM_013401400.1"/>
</dbReference>
<evidence type="ECO:0000313" key="3">
    <source>
        <dbReference type="EMBL" id="KEF54264.1"/>
    </source>
</evidence>
<name>A0A072P2F5_9EURO</name>
<evidence type="ECO:0000256" key="1">
    <source>
        <dbReference type="SAM" id="MobiDB-lite"/>
    </source>
</evidence>
<proteinExistence type="predicted"/>
<dbReference type="HOGENOM" id="CLU_1454415_0_0_1"/>
<comment type="caution">
    <text evidence="3">The sequence shown here is derived from an EMBL/GenBank/DDBJ whole genome shotgun (WGS) entry which is preliminary data.</text>
</comment>
<keyword evidence="4" id="KW-1185">Reference proteome</keyword>
<feature type="region of interest" description="Disordered" evidence="1">
    <location>
        <begin position="1"/>
        <end position="80"/>
    </location>
</feature>
<feature type="compositionally biased region" description="Basic residues" evidence="1">
    <location>
        <begin position="29"/>
        <end position="48"/>
    </location>
</feature>
<dbReference type="InterPro" id="IPR011598">
    <property type="entry name" value="bHLH_dom"/>
</dbReference>
<dbReference type="OrthoDB" id="2133190at2759"/>
<protein>
    <recommendedName>
        <fullName evidence="2">BHLH domain-containing protein</fullName>
    </recommendedName>
</protein>
<evidence type="ECO:0000313" key="4">
    <source>
        <dbReference type="Proteomes" id="UP000027920"/>
    </source>
</evidence>
<gene>
    <name evidence="3" type="ORF">A1O9_09430</name>
</gene>
<dbReference type="VEuPathDB" id="FungiDB:A1O9_09430"/>
<dbReference type="PROSITE" id="PS50888">
    <property type="entry name" value="BHLH"/>
    <property type="match status" value="1"/>
</dbReference>
<sequence>MTIKLPEIEDCNTAPCLTQDALSRTSRPQARRMPKRKASPKSSPRIKHKIEQEETTPKDCQKSSSSEEESASARAKQAHSVIERRYRDNLNRKIMQLHQTLVAVESTSRLTDSLAHHTFYSKVYRTKFRKSNVMTDAINYVHQSKVERRHLSDEIGRLSARLHTLEGLVKCDDCTLLKQMVQMQLQ</sequence>
<dbReference type="GeneID" id="25284339"/>
<feature type="domain" description="BHLH" evidence="2">
    <location>
        <begin position="74"/>
        <end position="144"/>
    </location>
</feature>
<dbReference type="InterPro" id="IPR036638">
    <property type="entry name" value="HLH_DNA-bd_sf"/>
</dbReference>
<dbReference type="InterPro" id="IPR052099">
    <property type="entry name" value="Regulatory_TF_Diverse"/>
</dbReference>
<dbReference type="AlphaFoldDB" id="A0A072P2F5"/>
<dbReference type="Pfam" id="PF00010">
    <property type="entry name" value="HLH"/>
    <property type="match status" value="1"/>
</dbReference>
<dbReference type="Gene3D" id="4.10.280.10">
    <property type="entry name" value="Helix-loop-helix DNA-binding domain"/>
    <property type="match status" value="1"/>
</dbReference>
<reference evidence="3 4" key="1">
    <citation type="submission" date="2013-03" db="EMBL/GenBank/DDBJ databases">
        <title>The Genome Sequence of Exophiala aquamarina CBS 119918.</title>
        <authorList>
            <consortium name="The Broad Institute Genomics Platform"/>
            <person name="Cuomo C."/>
            <person name="de Hoog S."/>
            <person name="Gorbushina A."/>
            <person name="Walker B."/>
            <person name="Young S.K."/>
            <person name="Zeng Q."/>
            <person name="Gargeya S."/>
            <person name="Fitzgerald M."/>
            <person name="Haas B."/>
            <person name="Abouelleil A."/>
            <person name="Allen A.W."/>
            <person name="Alvarado L."/>
            <person name="Arachchi H.M."/>
            <person name="Berlin A.M."/>
            <person name="Chapman S.B."/>
            <person name="Gainer-Dewar J."/>
            <person name="Goldberg J."/>
            <person name="Griggs A."/>
            <person name="Gujja S."/>
            <person name="Hansen M."/>
            <person name="Howarth C."/>
            <person name="Imamovic A."/>
            <person name="Ireland A."/>
            <person name="Larimer J."/>
            <person name="McCowan C."/>
            <person name="Murphy C."/>
            <person name="Pearson M."/>
            <person name="Poon T.W."/>
            <person name="Priest M."/>
            <person name="Roberts A."/>
            <person name="Saif S."/>
            <person name="Shea T."/>
            <person name="Sisk P."/>
            <person name="Sykes S."/>
            <person name="Wortman J."/>
            <person name="Nusbaum C."/>
            <person name="Birren B."/>
        </authorList>
    </citation>
    <scope>NUCLEOTIDE SEQUENCE [LARGE SCALE GENOMIC DNA]</scope>
    <source>
        <strain evidence="3 4">CBS 119918</strain>
    </source>
</reference>
<dbReference type="PANTHER" id="PTHR47336">
    <property type="entry name" value="TRANSCRIPTION FACTOR HMS1-RELATED"/>
    <property type="match status" value="1"/>
</dbReference>
<dbReference type="SUPFAM" id="SSF47459">
    <property type="entry name" value="HLH, helix-loop-helix DNA-binding domain"/>
    <property type="match status" value="1"/>
</dbReference>
<dbReference type="GO" id="GO:0046983">
    <property type="term" value="F:protein dimerization activity"/>
    <property type="evidence" value="ECO:0007669"/>
    <property type="project" value="InterPro"/>
</dbReference>
<dbReference type="EMBL" id="AMGV01000010">
    <property type="protein sequence ID" value="KEF54264.1"/>
    <property type="molecule type" value="Genomic_DNA"/>
</dbReference>
<dbReference type="STRING" id="1182545.A0A072P2F5"/>
<feature type="compositionally biased region" description="Basic and acidic residues" evidence="1">
    <location>
        <begin position="49"/>
        <end position="61"/>
    </location>
</feature>